<gene>
    <name evidence="2" type="ORF">OL497_14510</name>
</gene>
<keyword evidence="1" id="KW-0472">Membrane</keyword>
<proteinExistence type="predicted"/>
<reference evidence="2 3" key="1">
    <citation type="submission" date="2022-10" db="EMBL/GenBank/DDBJ databases">
        <title>Chitinophaga nivalis PC15 sp. nov., isolated from Pyeongchang county, South Korea.</title>
        <authorList>
            <person name="Trinh H.N."/>
        </authorList>
    </citation>
    <scope>NUCLEOTIDE SEQUENCE [LARGE SCALE GENOMIC DNA]</scope>
    <source>
        <strain evidence="2 3">PC14</strain>
    </source>
</reference>
<dbReference type="EMBL" id="JAPDNS010000001">
    <property type="protein sequence ID" value="MCW3485118.1"/>
    <property type="molecule type" value="Genomic_DNA"/>
</dbReference>
<feature type="transmembrane region" description="Helical" evidence="1">
    <location>
        <begin position="79"/>
        <end position="99"/>
    </location>
</feature>
<protein>
    <recommendedName>
        <fullName evidence="4">FecR protein domain-containing protein</fullName>
    </recommendedName>
</protein>
<organism evidence="2 3">
    <name type="scientific">Chitinophaga nivalis</name>
    <dbReference type="NCBI Taxonomy" id="2991709"/>
    <lineage>
        <taxon>Bacteria</taxon>
        <taxon>Pseudomonadati</taxon>
        <taxon>Bacteroidota</taxon>
        <taxon>Chitinophagia</taxon>
        <taxon>Chitinophagales</taxon>
        <taxon>Chitinophagaceae</taxon>
        <taxon>Chitinophaga</taxon>
    </lineage>
</organism>
<keyword evidence="1" id="KW-0812">Transmembrane</keyword>
<dbReference type="Proteomes" id="UP001207742">
    <property type="component" value="Unassembled WGS sequence"/>
</dbReference>
<evidence type="ECO:0000313" key="3">
    <source>
        <dbReference type="Proteomes" id="UP001207742"/>
    </source>
</evidence>
<evidence type="ECO:0000313" key="2">
    <source>
        <dbReference type="EMBL" id="MCW3485118.1"/>
    </source>
</evidence>
<name>A0ABT3IMB6_9BACT</name>
<accession>A0ABT3IMB6</accession>
<keyword evidence="1" id="KW-1133">Transmembrane helix</keyword>
<dbReference type="RefSeq" id="WP_264731189.1">
    <property type="nucleotide sequence ID" value="NZ_JAPDNR010000001.1"/>
</dbReference>
<sequence length="249" mass="27755">MDIDKRLLEKYYKGYCNEAEKAAIAAWLQAGDAFTGTPAAAGDPGAKNRMWDKIRCHTVEEDTGQQPPRTGFQPVIRLYYSYIAVACTLLLLVGGIYVWQQVNLLPDENTYVIIDNTSKQLLTPQQVGKIRLSESANSAWQHIAMADDKSYQLFTNSLIIDNRHGDDTWVYLKTSSGKEGGMVKFLCKKKRAYVAGFITECTEKGNRKYLYAKQAGTSMLPEAVSVSLNSQLNAVNRNDGYKGCTTIII</sequence>
<evidence type="ECO:0008006" key="4">
    <source>
        <dbReference type="Google" id="ProtNLM"/>
    </source>
</evidence>
<keyword evidence="3" id="KW-1185">Reference proteome</keyword>
<comment type="caution">
    <text evidence="2">The sequence shown here is derived from an EMBL/GenBank/DDBJ whole genome shotgun (WGS) entry which is preliminary data.</text>
</comment>
<evidence type="ECO:0000256" key="1">
    <source>
        <dbReference type="SAM" id="Phobius"/>
    </source>
</evidence>